<dbReference type="EMBL" id="ML976704">
    <property type="protein sequence ID" value="KAF1970029.1"/>
    <property type="molecule type" value="Genomic_DNA"/>
</dbReference>
<organism evidence="2 3">
    <name type="scientific">Bimuria novae-zelandiae CBS 107.79</name>
    <dbReference type="NCBI Taxonomy" id="1447943"/>
    <lineage>
        <taxon>Eukaryota</taxon>
        <taxon>Fungi</taxon>
        <taxon>Dikarya</taxon>
        <taxon>Ascomycota</taxon>
        <taxon>Pezizomycotina</taxon>
        <taxon>Dothideomycetes</taxon>
        <taxon>Pleosporomycetidae</taxon>
        <taxon>Pleosporales</taxon>
        <taxon>Massarineae</taxon>
        <taxon>Didymosphaeriaceae</taxon>
        <taxon>Bimuria</taxon>
    </lineage>
</organism>
<dbReference type="AlphaFoldDB" id="A0A6A5V1C7"/>
<dbReference type="OrthoDB" id="3780939at2759"/>
<dbReference type="Proteomes" id="UP000800036">
    <property type="component" value="Unassembled WGS sequence"/>
</dbReference>
<dbReference type="InterPro" id="IPR058913">
    <property type="entry name" value="Integrase_dom_put"/>
</dbReference>
<name>A0A6A5V1C7_9PLEO</name>
<accession>A0A6A5V1C7</accession>
<evidence type="ECO:0000313" key="3">
    <source>
        <dbReference type="Proteomes" id="UP000800036"/>
    </source>
</evidence>
<sequence>MLADAYYQLQSLYQPDLEFQECYLYGTSTSNQRIEAWWGQLSKGIIFRWRNYFASLRTQGHFLKDNLVDQISLYAVYIPILRGELYNFGAMFRTREYPLIASSFPLLSLLSALVGARNWQPNSKAVREVDLETNV</sequence>
<feature type="domain" description="Integrase core" evidence="1">
    <location>
        <begin position="22"/>
        <end position="93"/>
    </location>
</feature>
<reference evidence="2" key="1">
    <citation type="journal article" date="2020" name="Stud. Mycol.">
        <title>101 Dothideomycetes genomes: a test case for predicting lifestyles and emergence of pathogens.</title>
        <authorList>
            <person name="Haridas S."/>
            <person name="Albert R."/>
            <person name="Binder M."/>
            <person name="Bloem J."/>
            <person name="Labutti K."/>
            <person name="Salamov A."/>
            <person name="Andreopoulos B."/>
            <person name="Baker S."/>
            <person name="Barry K."/>
            <person name="Bills G."/>
            <person name="Bluhm B."/>
            <person name="Cannon C."/>
            <person name="Castanera R."/>
            <person name="Culley D."/>
            <person name="Daum C."/>
            <person name="Ezra D."/>
            <person name="Gonzalez J."/>
            <person name="Henrissat B."/>
            <person name="Kuo A."/>
            <person name="Liang C."/>
            <person name="Lipzen A."/>
            <person name="Lutzoni F."/>
            <person name="Magnuson J."/>
            <person name="Mondo S."/>
            <person name="Nolan M."/>
            <person name="Ohm R."/>
            <person name="Pangilinan J."/>
            <person name="Park H.-J."/>
            <person name="Ramirez L."/>
            <person name="Alfaro M."/>
            <person name="Sun H."/>
            <person name="Tritt A."/>
            <person name="Yoshinaga Y."/>
            <person name="Zwiers L.-H."/>
            <person name="Turgeon B."/>
            <person name="Goodwin S."/>
            <person name="Spatafora J."/>
            <person name="Crous P."/>
            <person name="Grigoriev I."/>
        </authorList>
    </citation>
    <scope>NUCLEOTIDE SEQUENCE</scope>
    <source>
        <strain evidence="2">CBS 107.79</strain>
    </source>
</reference>
<protein>
    <recommendedName>
        <fullName evidence="1">Integrase core domain-containing protein</fullName>
    </recommendedName>
</protein>
<gene>
    <name evidence="2" type="ORF">BU23DRAFT_571086</name>
</gene>
<keyword evidence="3" id="KW-1185">Reference proteome</keyword>
<dbReference type="Pfam" id="PF24764">
    <property type="entry name" value="rva_4"/>
    <property type="match status" value="1"/>
</dbReference>
<evidence type="ECO:0000313" key="2">
    <source>
        <dbReference type="EMBL" id="KAF1970029.1"/>
    </source>
</evidence>
<evidence type="ECO:0000259" key="1">
    <source>
        <dbReference type="Pfam" id="PF24764"/>
    </source>
</evidence>
<proteinExistence type="predicted"/>